<gene>
    <name evidence="1" type="ORF">CANTADRAFT_98746</name>
</gene>
<keyword evidence="2" id="KW-1185">Reference proteome</keyword>
<proteinExistence type="predicted"/>
<dbReference type="RefSeq" id="XP_020067490.1">
    <property type="nucleotide sequence ID" value="XM_020212015.1"/>
</dbReference>
<dbReference type="Proteomes" id="UP000094285">
    <property type="component" value="Unassembled WGS sequence"/>
</dbReference>
<dbReference type="EMBL" id="KV453909">
    <property type="protein sequence ID" value="ODV82368.1"/>
    <property type="molecule type" value="Genomic_DNA"/>
</dbReference>
<accession>A0A1E4SS77</accession>
<name>A0A1E4SS77_9ASCO</name>
<evidence type="ECO:0000313" key="2">
    <source>
        <dbReference type="Proteomes" id="UP000094285"/>
    </source>
</evidence>
<sequence length="121" mass="14276">MSNESCYSKDTARYSTAKDRLTAPNTTYRCCSKQESWLLTLEQRYLEAYFGHLNGMEGDEDDTCETSQSDKDYWQKDPDLIWLEFIEYAHSLHQDHWDFIEEKRRGISPTLKLGFEALEDS</sequence>
<organism evidence="1 2">
    <name type="scientific">Suhomyces tanzawaensis NRRL Y-17324</name>
    <dbReference type="NCBI Taxonomy" id="984487"/>
    <lineage>
        <taxon>Eukaryota</taxon>
        <taxon>Fungi</taxon>
        <taxon>Dikarya</taxon>
        <taxon>Ascomycota</taxon>
        <taxon>Saccharomycotina</taxon>
        <taxon>Pichiomycetes</taxon>
        <taxon>Debaryomycetaceae</taxon>
        <taxon>Suhomyces</taxon>
    </lineage>
</organism>
<evidence type="ECO:0000313" key="1">
    <source>
        <dbReference type="EMBL" id="ODV82368.1"/>
    </source>
</evidence>
<dbReference type="AlphaFoldDB" id="A0A1E4SS77"/>
<protein>
    <submittedName>
        <fullName evidence="1">Uncharacterized protein</fullName>
    </submittedName>
</protein>
<dbReference type="GeneID" id="30986151"/>
<reference evidence="2" key="1">
    <citation type="submission" date="2016-05" db="EMBL/GenBank/DDBJ databases">
        <title>Comparative genomics of biotechnologically important yeasts.</title>
        <authorList>
            <consortium name="DOE Joint Genome Institute"/>
            <person name="Riley R."/>
            <person name="Haridas S."/>
            <person name="Wolfe K.H."/>
            <person name="Lopes M.R."/>
            <person name="Hittinger C.T."/>
            <person name="Goker M."/>
            <person name="Salamov A."/>
            <person name="Wisecaver J."/>
            <person name="Long T.M."/>
            <person name="Aerts A.L."/>
            <person name="Barry K."/>
            <person name="Choi C."/>
            <person name="Clum A."/>
            <person name="Coughlan A.Y."/>
            <person name="Deshpande S."/>
            <person name="Douglass A.P."/>
            <person name="Hanson S.J."/>
            <person name="Klenk H.-P."/>
            <person name="Labutti K."/>
            <person name="Lapidus A."/>
            <person name="Lindquist E."/>
            <person name="Lipzen A."/>
            <person name="Meier-Kolthoff J.P."/>
            <person name="Ohm R.A."/>
            <person name="Otillar R.P."/>
            <person name="Pangilinan J."/>
            <person name="Peng Y."/>
            <person name="Rokas A."/>
            <person name="Rosa C.A."/>
            <person name="Scheuner C."/>
            <person name="Sibirny A.A."/>
            <person name="Slot J.C."/>
            <person name="Stielow J.B."/>
            <person name="Sun H."/>
            <person name="Kurtzman C.P."/>
            <person name="Blackwell M."/>
            <person name="Grigoriev I.V."/>
            <person name="Jeffries T.W."/>
        </authorList>
    </citation>
    <scope>NUCLEOTIDE SEQUENCE [LARGE SCALE GENOMIC DNA]</scope>
    <source>
        <strain evidence="2">NRRL Y-17324</strain>
    </source>
</reference>